<keyword evidence="2" id="KW-1185">Reference proteome</keyword>
<reference evidence="1" key="1">
    <citation type="submission" date="2023-02" db="EMBL/GenBank/DDBJ databases">
        <title>Genome of toxic invasive species Heracleum sosnowskyi carries increased number of genes despite the absence of recent whole-genome duplications.</title>
        <authorList>
            <person name="Schelkunov M."/>
            <person name="Shtratnikova V."/>
            <person name="Makarenko M."/>
            <person name="Klepikova A."/>
            <person name="Omelchenko D."/>
            <person name="Novikova G."/>
            <person name="Obukhova E."/>
            <person name="Bogdanov V."/>
            <person name="Penin A."/>
            <person name="Logacheva M."/>
        </authorList>
    </citation>
    <scope>NUCLEOTIDE SEQUENCE</scope>
    <source>
        <strain evidence="1">Hsosn_3</strain>
        <tissue evidence="1">Leaf</tissue>
    </source>
</reference>
<dbReference type="Proteomes" id="UP001237642">
    <property type="component" value="Unassembled WGS sequence"/>
</dbReference>
<dbReference type="PANTHER" id="PTHR46740">
    <property type="entry name" value="PROTEIN DYAD"/>
    <property type="match status" value="1"/>
</dbReference>
<evidence type="ECO:0000313" key="1">
    <source>
        <dbReference type="EMBL" id="KAK1387607.1"/>
    </source>
</evidence>
<accession>A0AAD8IKU1</accession>
<name>A0AAD8IKU1_9APIA</name>
<dbReference type="GO" id="GO:0051177">
    <property type="term" value="P:meiotic sister chromatid cohesion"/>
    <property type="evidence" value="ECO:0007669"/>
    <property type="project" value="InterPro"/>
</dbReference>
<dbReference type="AlphaFoldDB" id="A0AAD8IKU1"/>
<dbReference type="GO" id="GO:0007131">
    <property type="term" value="P:reciprocal meiotic recombination"/>
    <property type="evidence" value="ECO:0007669"/>
    <property type="project" value="InterPro"/>
</dbReference>
<gene>
    <name evidence="1" type="ORF">POM88_015785</name>
</gene>
<dbReference type="EMBL" id="JAUIZM010000004">
    <property type="protein sequence ID" value="KAK1387607.1"/>
    <property type="molecule type" value="Genomic_DNA"/>
</dbReference>
<protein>
    <submittedName>
        <fullName evidence="1">Uncharacterized protein</fullName>
    </submittedName>
</protein>
<dbReference type="InterPro" id="IPR044221">
    <property type="entry name" value="DYAD/AMEIOTIC1"/>
</dbReference>
<organism evidence="1 2">
    <name type="scientific">Heracleum sosnowskyi</name>
    <dbReference type="NCBI Taxonomy" id="360622"/>
    <lineage>
        <taxon>Eukaryota</taxon>
        <taxon>Viridiplantae</taxon>
        <taxon>Streptophyta</taxon>
        <taxon>Embryophyta</taxon>
        <taxon>Tracheophyta</taxon>
        <taxon>Spermatophyta</taxon>
        <taxon>Magnoliopsida</taxon>
        <taxon>eudicotyledons</taxon>
        <taxon>Gunneridae</taxon>
        <taxon>Pentapetalae</taxon>
        <taxon>asterids</taxon>
        <taxon>campanulids</taxon>
        <taxon>Apiales</taxon>
        <taxon>Apiaceae</taxon>
        <taxon>Apioideae</taxon>
        <taxon>apioid superclade</taxon>
        <taxon>Tordylieae</taxon>
        <taxon>Tordyliinae</taxon>
        <taxon>Heracleum</taxon>
    </lineage>
</organism>
<reference evidence="1" key="2">
    <citation type="submission" date="2023-05" db="EMBL/GenBank/DDBJ databases">
        <authorList>
            <person name="Schelkunov M.I."/>
        </authorList>
    </citation>
    <scope>NUCLEOTIDE SEQUENCE</scope>
    <source>
        <strain evidence="1">Hsosn_3</strain>
        <tissue evidence="1">Leaf</tissue>
    </source>
</reference>
<comment type="caution">
    <text evidence="1">The sequence shown here is derived from an EMBL/GenBank/DDBJ whole genome shotgun (WGS) entry which is preliminary data.</text>
</comment>
<proteinExistence type="predicted"/>
<sequence length="227" mass="26557">MIRTIKGVDYQQYKLPAGIPKDCRSRCTHSNTLIFFIIRDSSLFSMERYHRRRLRTAPIETNNNQMIKRQENRTFLGSSQIPPLQRQLLQSNDNQGIEENRFDVGFAYEVDHQNLPPWTSVHLKSIRVVVMTEKTDSYISVRYPSIGSLCDYLSYNMQDTDVYPYLSEVFVMGIHLAGKVLGRKISAKEFYYNHSDVFWLKRPEPGPLPWIFKKETTIRSAPLKSKL</sequence>
<evidence type="ECO:0000313" key="2">
    <source>
        <dbReference type="Proteomes" id="UP001237642"/>
    </source>
</evidence>
<dbReference type="PANTHER" id="PTHR46740:SF1">
    <property type="entry name" value="DYAD PROTEIN"/>
    <property type="match status" value="1"/>
</dbReference>